<comment type="similarity">
    <text evidence="1">Belongs to the FAM83 family.</text>
</comment>
<dbReference type="Ensembl" id="ENSSFAT00005008653.1">
    <property type="protein sequence ID" value="ENSSFAP00005008248.1"/>
    <property type="gene ID" value="ENSSFAG00005004834.1"/>
</dbReference>
<feature type="region of interest" description="Disordered" evidence="2">
    <location>
        <begin position="501"/>
        <end position="520"/>
    </location>
</feature>
<keyword evidence="5" id="KW-1185">Reference proteome</keyword>
<dbReference type="OMA" id="XKYLEAR"/>
<dbReference type="InParanoid" id="A0A672FNI1"/>
<dbReference type="SUPFAM" id="SSF56024">
    <property type="entry name" value="Phospholipase D/nuclease"/>
    <property type="match status" value="1"/>
</dbReference>
<feature type="domain" description="Scaffolding anchor of CK1" evidence="3">
    <location>
        <begin position="51"/>
        <end position="219"/>
    </location>
</feature>
<feature type="compositionally biased region" description="Low complexity" evidence="2">
    <location>
        <begin position="19"/>
        <end position="35"/>
    </location>
</feature>
<accession>A0A672FNI1</accession>
<name>A0A672FNI1_SALFA</name>
<organism evidence="4 5">
    <name type="scientific">Salarias fasciatus</name>
    <name type="common">Jewelled blenny</name>
    <name type="synonym">Blennius fasciatus</name>
    <dbReference type="NCBI Taxonomy" id="181472"/>
    <lineage>
        <taxon>Eukaryota</taxon>
        <taxon>Metazoa</taxon>
        <taxon>Chordata</taxon>
        <taxon>Craniata</taxon>
        <taxon>Vertebrata</taxon>
        <taxon>Euteleostomi</taxon>
        <taxon>Actinopterygii</taxon>
        <taxon>Neopterygii</taxon>
        <taxon>Teleostei</taxon>
        <taxon>Neoteleostei</taxon>
        <taxon>Acanthomorphata</taxon>
        <taxon>Ovalentaria</taxon>
        <taxon>Blenniimorphae</taxon>
        <taxon>Blenniiformes</taxon>
        <taxon>Blennioidei</taxon>
        <taxon>Blenniidae</taxon>
        <taxon>Salariinae</taxon>
        <taxon>Salarias</taxon>
    </lineage>
</organism>
<gene>
    <name evidence="4" type="primary">fam83a</name>
</gene>
<dbReference type="PANTHER" id="PTHR16181">
    <property type="entry name" value="PROTEIN FAM83A-RELATED"/>
    <property type="match status" value="1"/>
</dbReference>
<dbReference type="InterPro" id="IPR012461">
    <property type="entry name" value="SACK1"/>
</dbReference>
<dbReference type="Proteomes" id="UP000472267">
    <property type="component" value="Chromosome 11"/>
</dbReference>
<evidence type="ECO:0000313" key="4">
    <source>
        <dbReference type="Ensembl" id="ENSSFAP00005008248.1"/>
    </source>
</evidence>
<reference evidence="4" key="3">
    <citation type="submission" date="2025-09" db="UniProtKB">
        <authorList>
            <consortium name="Ensembl"/>
        </authorList>
    </citation>
    <scope>IDENTIFICATION</scope>
</reference>
<evidence type="ECO:0000256" key="1">
    <source>
        <dbReference type="ARBA" id="ARBA00006937"/>
    </source>
</evidence>
<feature type="compositionally biased region" description="Acidic residues" evidence="2">
    <location>
        <begin position="1"/>
        <end position="17"/>
    </location>
</feature>
<dbReference type="PANTHER" id="PTHR16181:SF29">
    <property type="entry name" value="PROTEIN FAM83A-RELATED"/>
    <property type="match status" value="1"/>
</dbReference>
<dbReference type="GO" id="GO:0019901">
    <property type="term" value="F:protein kinase binding"/>
    <property type="evidence" value="ECO:0007669"/>
    <property type="project" value="TreeGrafter"/>
</dbReference>
<sequence length="520" mass="57291">MFHTDDPEDEEEDEELEILSASSVSSTTDSDSTLAEKNQRNMKDVSSGDPVKSESFTEVHFPSDSTAASMKDLVRHVIRKATQAVAIVMDRFSDVELLCDLLEASRKRNVSVHLLLDRLHLGLFLGMWRQLKLNSKDFPKVSVRSVLGETYCAKTGRKLPGQVAESFIITDWTAVLTGSFSFSWLHWQVHRSLLVVLRGGSVVAPFLQEFHRLHSSSQPAAAGFVSFIAVPDAARAPSARRNRPTRERESYPRTAVCQWLEDAAAWTVSHGQTEARSVCVKPPVWLAARNSLQSVPVHSRVRLDQTPSSVRSQLAGLAINASDLRNGRVPERQAAQYQFRRSEGLSFQQRVRNLLAKPLGTPGGLAAPSGQKAELSSSASQHKPSASSFCHPRRPELQTKPHFQPQRGSRPAPAGPPLGPQLHADPKRPHPGPRAKPPFQRAPLEQTYGWSPQGKHAAAAAAQRQNSFSCSRGAAAAAPGWRPLPRSRSMPERRTAAFRRVQAGTHRATALQGYSDDWTH</sequence>
<evidence type="ECO:0000256" key="2">
    <source>
        <dbReference type="SAM" id="MobiDB-lite"/>
    </source>
</evidence>
<protein>
    <recommendedName>
        <fullName evidence="3">Scaffolding anchor of CK1 domain-containing protein</fullName>
    </recommendedName>
</protein>
<reference evidence="4" key="1">
    <citation type="submission" date="2019-06" db="EMBL/GenBank/DDBJ databases">
        <authorList>
            <consortium name="Wellcome Sanger Institute Data Sharing"/>
        </authorList>
    </citation>
    <scope>NUCLEOTIDE SEQUENCE [LARGE SCALE GENOMIC DNA]</scope>
</reference>
<dbReference type="AlphaFoldDB" id="A0A672FNI1"/>
<evidence type="ECO:0000259" key="3">
    <source>
        <dbReference type="Pfam" id="PF07894"/>
    </source>
</evidence>
<dbReference type="GO" id="GO:0007173">
    <property type="term" value="P:epidermal growth factor receptor signaling pathway"/>
    <property type="evidence" value="ECO:0007669"/>
    <property type="project" value="TreeGrafter"/>
</dbReference>
<proteinExistence type="inferred from homology"/>
<dbReference type="Pfam" id="PF07894">
    <property type="entry name" value="SACK1"/>
    <property type="match status" value="1"/>
</dbReference>
<feature type="region of interest" description="Disordered" evidence="2">
    <location>
        <begin position="1"/>
        <end position="58"/>
    </location>
</feature>
<dbReference type="Gene3D" id="3.30.870.10">
    <property type="entry name" value="Endonuclease Chain A"/>
    <property type="match status" value="1"/>
</dbReference>
<reference evidence="4" key="2">
    <citation type="submission" date="2025-08" db="UniProtKB">
        <authorList>
            <consortium name="Ensembl"/>
        </authorList>
    </citation>
    <scope>IDENTIFICATION</scope>
</reference>
<dbReference type="InterPro" id="IPR050944">
    <property type="entry name" value="FAM83"/>
</dbReference>
<feature type="region of interest" description="Disordered" evidence="2">
    <location>
        <begin position="358"/>
        <end position="493"/>
    </location>
</feature>
<feature type="compositionally biased region" description="Low complexity" evidence="2">
    <location>
        <begin position="376"/>
        <end position="388"/>
    </location>
</feature>
<evidence type="ECO:0000313" key="5">
    <source>
        <dbReference type="Proteomes" id="UP000472267"/>
    </source>
</evidence>